<feature type="compositionally biased region" description="Basic and acidic residues" evidence="1">
    <location>
        <begin position="1"/>
        <end position="15"/>
    </location>
</feature>
<proteinExistence type="predicted"/>
<feature type="region of interest" description="Disordered" evidence="1">
    <location>
        <begin position="1"/>
        <end position="25"/>
    </location>
</feature>
<comment type="caution">
    <text evidence="2">The sequence shown here is derived from an EMBL/GenBank/DDBJ whole genome shotgun (WGS) entry which is preliminary data.</text>
</comment>
<evidence type="ECO:0000256" key="1">
    <source>
        <dbReference type="SAM" id="MobiDB-lite"/>
    </source>
</evidence>
<evidence type="ECO:0000313" key="3">
    <source>
        <dbReference type="Proteomes" id="UP000639772"/>
    </source>
</evidence>
<reference evidence="2 3" key="1">
    <citation type="journal article" date="2020" name="Nat. Food">
        <title>A phased Vanilla planifolia genome enables genetic improvement of flavour and production.</title>
        <authorList>
            <person name="Hasing T."/>
            <person name="Tang H."/>
            <person name="Brym M."/>
            <person name="Khazi F."/>
            <person name="Huang T."/>
            <person name="Chambers A.H."/>
        </authorList>
    </citation>
    <scope>NUCLEOTIDE SEQUENCE [LARGE SCALE GENOMIC DNA]</scope>
    <source>
        <tissue evidence="2">Leaf</tissue>
    </source>
</reference>
<feature type="compositionally biased region" description="Basic and acidic residues" evidence="1">
    <location>
        <begin position="62"/>
        <end position="77"/>
    </location>
</feature>
<dbReference type="Proteomes" id="UP000639772">
    <property type="component" value="Chromosome 3"/>
</dbReference>
<feature type="compositionally biased region" description="Polar residues" evidence="1">
    <location>
        <begin position="78"/>
        <end position="89"/>
    </location>
</feature>
<protein>
    <recommendedName>
        <fullName evidence="4">Reverse transcriptase</fullName>
    </recommendedName>
</protein>
<dbReference type="SUPFAM" id="SSF56672">
    <property type="entry name" value="DNA/RNA polymerases"/>
    <property type="match status" value="1"/>
</dbReference>
<feature type="region of interest" description="Disordered" evidence="1">
    <location>
        <begin position="62"/>
        <end position="93"/>
    </location>
</feature>
<dbReference type="EMBL" id="JADCNM010000003">
    <property type="protein sequence ID" value="KAG0490085.1"/>
    <property type="molecule type" value="Genomic_DNA"/>
</dbReference>
<gene>
    <name evidence="2" type="ORF">HPP92_006948</name>
</gene>
<dbReference type="AlphaFoldDB" id="A0A835RD63"/>
<sequence length="131" mass="15301">MPQPRPELRTEEMKPKVIGGNSGELLRKKKREPEIVLVRPNARYFEKFDLRSGYYQVRITEGDEPKMTDKQVSKEGNSDQWSSLPPNKDTSPRRFSRILLIQFGTSSYISYPLEQPVQKSSSRPFLLEWRA</sequence>
<accession>A0A835RD63</accession>
<evidence type="ECO:0000313" key="2">
    <source>
        <dbReference type="EMBL" id="KAG0490085.1"/>
    </source>
</evidence>
<organism evidence="2 3">
    <name type="scientific">Vanilla planifolia</name>
    <name type="common">Vanilla</name>
    <dbReference type="NCBI Taxonomy" id="51239"/>
    <lineage>
        <taxon>Eukaryota</taxon>
        <taxon>Viridiplantae</taxon>
        <taxon>Streptophyta</taxon>
        <taxon>Embryophyta</taxon>
        <taxon>Tracheophyta</taxon>
        <taxon>Spermatophyta</taxon>
        <taxon>Magnoliopsida</taxon>
        <taxon>Liliopsida</taxon>
        <taxon>Asparagales</taxon>
        <taxon>Orchidaceae</taxon>
        <taxon>Vanilloideae</taxon>
        <taxon>Vanilleae</taxon>
        <taxon>Vanilla</taxon>
    </lineage>
</organism>
<name>A0A835RD63_VANPL</name>
<evidence type="ECO:0008006" key="4">
    <source>
        <dbReference type="Google" id="ProtNLM"/>
    </source>
</evidence>
<dbReference type="InterPro" id="IPR043502">
    <property type="entry name" value="DNA/RNA_pol_sf"/>
</dbReference>